<dbReference type="AlphaFoldDB" id="A0A9N7RAU2"/>
<evidence type="ECO:0000313" key="3">
    <source>
        <dbReference type="EMBL" id="CAA0819624.1"/>
    </source>
</evidence>
<dbReference type="EMBL" id="CACSLK010019251">
    <property type="protein sequence ID" value="CAA0819624.1"/>
    <property type="molecule type" value="Genomic_DNA"/>
</dbReference>
<feature type="compositionally biased region" description="Basic and acidic residues" evidence="1">
    <location>
        <begin position="218"/>
        <end position="235"/>
    </location>
</feature>
<evidence type="ECO:0000259" key="2">
    <source>
        <dbReference type="Pfam" id="PF25896"/>
    </source>
</evidence>
<sequence length="289" mass="32989">MRSIRTCAQPTKIALYRQFQQSQLLRSTSDVQHPVSIETSNIEHGSNIQWFVRLYASSASSERLQTKNQRSKIPKYERKSMVENFVNRYRNMNAGKFPTAKEVIKDVGGGFYFVRSIIQELEYKSKMSPVAMDKKEASYKIATEKDKIFTNTQEISVSKDLGEGEIISPLSMVDTVDSSFESYKSDQKPQPSISLEDGESKDVGIQSPNPIDQPTTKLHLDPENGKTVHEDEQKVDWSQSKTELQELQEVSEREAHKAPNEVGERKEQTSLWQNLKSFANGIFGIWKRS</sequence>
<dbReference type="Pfam" id="PF25896">
    <property type="entry name" value="HTH_AT3G52170"/>
    <property type="match status" value="1"/>
</dbReference>
<keyword evidence="4" id="KW-1185">Reference proteome</keyword>
<dbReference type="InterPro" id="IPR058941">
    <property type="entry name" value="HTH_AT3G52170-like"/>
</dbReference>
<protein>
    <submittedName>
        <fullName evidence="3">Hydroxyproline-rich glycoprotein family protein</fullName>
    </submittedName>
</protein>
<evidence type="ECO:0000256" key="1">
    <source>
        <dbReference type="SAM" id="MobiDB-lite"/>
    </source>
</evidence>
<feature type="domain" description="AT3G52170-like helix-turn-helix" evidence="2">
    <location>
        <begin position="75"/>
        <end position="123"/>
    </location>
</feature>
<gene>
    <name evidence="3" type="ORF">SHERM_17998</name>
</gene>
<dbReference type="OrthoDB" id="1930826at2759"/>
<name>A0A9N7RAU2_STRHE</name>
<accession>A0A9N7RAU2</accession>
<dbReference type="PANTHER" id="PTHR34568:SF4">
    <property type="entry name" value="OS02G0638000 PROTEIN"/>
    <property type="match status" value="1"/>
</dbReference>
<evidence type="ECO:0000313" key="4">
    <source>
        <dbReference type="Proteomes" id="UP001153555"/>
    </source>
</evidence>
<dbReference type="InterPro" id="IPR058942">
    <property type="entry name" value="AT3G52170-like"/>
</dbReference>
<dbReference type="PANTHER" id="PTHR34568">
    <property type="entry name" value="RRM DOMAIN-CONTAINING PROTEIN"/>
    <property type="match status" value="1"/>
</dbReference>
<feature type="compositionally biased region" description="Basic and acidic residues" evidence="1">
    <location>
        <begin position="250"/>
        <end position="268"/>
    </location>
</feature>
<dbReference type="Proteomes" id="UP001153555">
    <property type="component" value="Unassembled WGS sequence"/>
</dbReference>
<proteinExistence type="predicted"/>
<feature type="compositionally biased region" description="Polar residues" evidence="1">
    <location>
        <begin position="206"/>
        <end position="216"/>
    </location>
</feature>
<feature type="region of interest" description="Disordered" evidence="1">
    <location>
        <begin position="181"/>
        <end position="269"/>
    </location>
</feature>
<organism evidence="3 4">
    <name type="scientific">Striga hermonthica</name>
    <name type="common">Purple witchweed</name>
    <name type="synonym">Buchnera hermonthica</name>
    <dbReference type="NCBI Taxonomy" id="68872"/>
    <lineage>
        <taxon>Eukaryota</taxon>
        <taxon>Viridiplantae</taxon>
        <taxon>Streptophyta</taxon>
        <taxon>Embryophyta</taxon>
        <taxon>Tracheophyta</taxon>
        <taxon>Spermatophyta</taxon>
        <taxon>Magnoliopsida</taxon>
        <taxon>eudicotyledons</taxon>
        <taxon>Gunneridae</taxon>
        <taxon>Pentapetalae</taxon>
        <taxon>asterids</taxon>
        <taxon>lamiids</taxon>
        <taxon>Lamiales</taxon>
        <taxon>Orobanchaceae</taxon>
        <taxon>Buchnereae</taxon>
        <taxon>Striga</taxon>
    </lineage>
</organism>
<reference evidence="3" key="1">
    <citation type="submission" date="2019-12" db="EMBL/GenBank/DDBJ databases">
        <authorList>
            <person name="Scholes J."/>
        </authorList>
    </citation>
    <scope>NUCLEOTIDE SEQUENCE</scope>
</reference>
<comment type="caution">
    <text evidence="3">The sequence shown here is derived from an EMBL/GenBank/DDBJ whole genome shotgun (WGS) entry which is preliminary data.</text>
</comment>
<feature type="compositionally biased region" description="Polar residues" evidence="1">
    <location>
        <begin position="181"/>
        <end position="193"/>
    </location>
</feature>